<evidence type="ECO:0000313" key="2">
    <source>
        <dbReference type="Proteomes" id="UP000028999"/>
    </source>
</evidence>
<accession>A0A078IQY3</accession>
<sequence>MQLKMDTSCLQVLFGVWTNETCVVRYFTIVWTITCLIFHKYGPWNLYVCDISQYYGPWQDCCSKISCSDVLLFFFQFKEL</sequence>
<proteinExistence type="predicted"/>
<name>A0A078IQY3_BRANA</name>
<protein>
    <submittedName>
        <fullName evidence="1">BnaC03g14820D protein</fullName>
    </submittedName>
</protein>
<dbReference type="PaxDb" id="3708-A0A078IQY3"/>
<reference evidence="1 2" key="1">
    <citation type="journal article" date="2014" name="Science">
        <title>Plant genetics. Early allopolyploid evolution in the post-Neolithic Brassica napus oilseed genome.</title>
        <authorList>
            <person name="Chalhoub B."/>
            <person name="Denoeud F."/>
            <person name="Liu S."/>
            <person name="Parkin I.A."/>
            <person name="Tang H."/>
            <person name="Wang X."/>
            <person name="Chiquet J."/>
            <person name="Belcram H."/>
            <person name="Tong C."/>
            <person name="Samans B."/>
            <person name="Correa M."/>
            <person name="Da Silva C."/>
            <person name="Just J."/>
            <person name="Falentin C."/>
            <person name="Koh C.S."/>
            <person name="Le Clainche I."/>
            <person name="Bernard M."/>
            <person name="Bento P."/>
            <person name="Noel B."/>
            <person name="Labadie K."/>
            <person name="Alberti A."/>
            <person name="Charles M."/>
            <person name="Arnaud D."/>
            <person name="Guo H."/>
            <person name="Daviaud C."/>
            <person name="Alamery S."/>
            <person name="Jabbari K."/>
            <person name="Zhao M."/>
            <person name="Edger P.P."/>
            <person name="Chelaifa H."/>
            <person name="Tack D."/>
            <person name="Lassalle G."/>
            <person name="Mestiri I."/>
            <person name="Schnel N."/>
            <person name="Le Paslier M.C."/>
            <person name="Fan G."/>
            <person name="Renault V."/>
            <person name="Bayer P.E."/>
            <person name="Golicz A.A."/>
            <person name="Manoli S."/>
            <person name="Lee T.H."/>
            <person name="Thi V.H."/>
            <person name="Chalabi S."/>
            <person name="Hu Q."/>
            <person name="Fan C."/>
            <person name="Tollenaere R."/>
            <person name="Lu Y."/>
            <person name="Battail C."/>
            <person name="Shen J."/>
            <person name="Sidebottom C.H."/>
            <person name="Wang X."/>
            <person name="Canaguier A."/>
            <person name="Chauveau A."/>
            <person name="Berard A."/>
            <person name="Deniot G."/>
            <person name="Guan M."/>
            <person name="Liu Z."/>
            <person name="Sun F."/>
            <person name="Lim Y.P."/>
            <person name="Lyons E."/>
            <person name="Town C.D."/>
            <person name="Bancroft I."/>
            <person name="Wang X."/>
            <person name="Meng J."/>
            <person name="Ma J."/>
            <person name="Pires J.C."/>
            <person name="King G.J."/>
            <person name="Brunel D."/>
            <person name="Delourme R."/>
            <person name="Renard M."/>
            <person name="Aury J.M."/>
            <person name="Adams K.L."/>
            <person name="Batley J."/>
            <person name="Snowdon R.J."/>
            <person name="Tost J."/>
            <person name="Edwards D."/>
            <person name="Zhou Y."/>
            <person name="Hua W."/>
            <person name="Sharpe A.G."/>
            <person name="Paterson A.H."/>
            <person name="Guan C."/>
            <person name="Wincker P."/>
        </authorList>
    </citation>
    <scope>NUCLEOTIDE SEQUENCE [LARGE SCALE GENOMIC DNA]</scope>
    <source>
        <strain evidence="2">cv. Darmor-bzh</strain>
    </source>
</reference>
<organism evidence="1 2">
    <name type="scientific">Brassica napus</name>
    <name type="common">Rape</name>
    <dbReference type="NCBI Taxonomy" id="3708"/>
    <lineage>
        <taxon>Eukaryota</taxon>
        <taxon>Viridiplantae</taxon>
        <taxon>Streptophyta</taxon>
        <taxon>Embryophyta</taxon>
        <taxon>Tracheophyta</taxon>
        <taxon>Spermatophyta</taxon>
        <taxon>Magnoliopsida</taxon>
        <taxon>eudicotyledons</taxon>
        <taxon>Gunneridae</taxon>
        <taxon>Pentapetalae</taxon>
        <taxon>rosids</taxon>
        <taxon>malvids</taxon>
        <taxon>Brassicales</taxon>
        <taxon>Brassicaceae</taxon>
        <taxon>Brassiceae</taxon>
        <taxon>Brassica</taxon>
    </lineage>
</organism>
<evidence type="ECO:0000313" key="1">
    <source>
        <dbReference type="EMBL" id="CDY53480.1"/>
    </source>
</evidence>
<dbReference type="Proteomes" id="UP000028999">
    <property type="component" value="Unassembled WGS sequence"/>
</dbReference>
<dbReference type="AlphaFoldDB" id="A0A078IQY3"/>
<keyword evidence="2" id="KW-1185">Reference proteome</keyword>
<gene>
    <name evidence="1" type="primary">BnaC03g14820D</name>
    <name evidence="1" type="ORF">GSBRNA2T00010806001</name>
</gene>
<dbReference type="Gramene" id="CDY53480">
    <property type="protein sequence ID" value="CDY53480"/>
    <property type="gene ID" value="GSBRNA2T00010806001"/>
</dbReference>
<dbReference type="EMBL" id="LK033207">
    <property type="protein sequence ID" value="CDY53480.1"/>
    <property type="molecule type" value="Genomic_DNA"/>
</dbReference>